<organism evidence="2 3">
    <name type="scientific">Pseudonocardia petroleophila</name>
    <dbReference type="NCBI Taxonomy" id="37331"/>
    <lineage>
        <taxon>Bacteria</taxon>
        <taxon>Bacillati</taxon>
        <taxon>Actinomycetota</taxon>
        <taxon>Actinomycetes</taxon>
        <taxon>Pseudonocardiales</taxon>
        <taxon>Pseudonocardiaceae</taxon>
        <taxon>Pseudonocardia</taxon>
    </lineage>
</organism>
<dbReference type="KEGG" id="ppel:H6H00_28485"/>
<name>A0A7G7MGR4_9PSEU</name>
<keyword evidence="3" id="KW-1185">Reference proteome</keyword>
<dbReference type="RefSeq" id="WP_185718727.1">
    <property type="nucleotide sequence ID" value="NZ_BAAAWI010000001.1"/>
</dbReference>
<dbReference type="InterPro" id="IPR046151">
    <property type="entry name" value="DUF6153"/>
</dbReference>
<feature type="transmembrane region" description="Helical" evidence="1">
    <location>
        <begin position="12"/>
        <end position="32"/>
    </location>
</feature>
<proteinExistence type="predicted"/>
<sequence>MLRSAQESRRRAVMLAVLVIGLLAGLIAMHHLSAGLSGTHQTVVSVSDAGSTHAPTSGADAAMQRDDMQGAPARTPVPTDHSDTRLLHMCLAILIGVVVITAAMSGWRWSVTPTVRPPLRASRPVPASRARPPSAPARLALLCVLRT</sequence>
<protein>
    <submittedName>
        <fullName evidence="2">Uncharacterized protein</fullName>
    </submittedName>
</protein>
<keyword evidence="1" id="KW-0812">Transmembrane</keyword>
<dbReference type="AlphaFoldDB" id="A0A7G7MGR4"/>
<accession>A0A7G7MGR4</accession>
<dbReference type="Pfam" id="PF19650">
    <property type="entry name" value="DUF6153"/>
    <property type="match status" value="1"/>
</dbReference>
<keyword evidence="1" id="KW-0472">Membrane</keyword>
<evidence type="ECO:0000256" key="1">
    <source>
        <dbReference type="SAM" id="Phobius"/>
    </source>
</evidence>
<keyword evidence="1" id="KW-1133">Transmembrane helix</keyword>
<reference evidence="2 3" key="1">
    <citation type="submission" date="2020-08" db="EMBL/GenBank/DDBJ databases">
        <authorList>
            <person name="Mo P."/>
        </authorList>
    </citation>
    <scope>NUCLEOTIDE SEQUENCE [LARGE SCALE GENOMIC DNA]</scope>
    <source>
        <strain evidence="2 3">CGMCC 4.1532</strain>
    </source>
</reference>
<evidence type="ECO:0000313" key="2">
    <source>
        <dbReference type="EMBL" id="QNG51975.1"/>
    </source>
</evidence>
<dbReference type="EMBL" id="CP060131">
    <property type="protein sequence ID" value="QNG51975.1"/>
    <property type="molecule type" value="Genomic_DNA"/>
</dbReference>
<evidence type="ECO:0000313" key="3">
    <source>
        <dbReference type="Proteomes" id="UP000515728"/>
    </source>
</evidence>
<dbReference type="Proteomes" id="UP000515728">
    <property type="component" value="Chromosome"/>
</dbReference>
<gene>
    <name evidence="2" type="ORF">H6H00_28485</name>
</gene>
<feature type="transmembrane region" description="Helical" evidence="1">
    <location>
        <begin position="86"/>
        <end position="107"/>
    </location>
</feature>